<organism evidence="2 3">
    <name type="scientific">Rhizophlyctis rosea</name>
    <dbReference type="NCBI Taxonomy" id="64517"/>
    <lineage>
        <taxon>Eukaryota</taxon>
        <taxon>Fungi</taxon>
        <taxon>Fungi incertae sedis</taxon>
        <taxon>Chytridiomycota</taxon>
        <taxon>Chytridiomycota incertae sedis</taxon>
        <taxon>Chytridiomycetes</taxon>
        <taxon>Rhizophlyctidales</taxon>
        <taxon>Rhizophlyctidaceae</taxon>
        <taxon>Rhizophlyctis</taxon>
    </lineage>
</organism>
<feature type="compositionally biased region" description="Acidic residues" evidence="1">
    <location>
        <begin position="160"/>
        <end position="169"/>
    </location>
</feature>
<protein>
    <submittedName>
        <fullName evidence="2">Uncharacterized protein</fullName>
    </submittedName>
</protein>
<feature type="region of interest" description="Disordered" evidence="1">
    <location>
        <begin position="108"/>
        <end position="198"/>
    </location>
</feature>
<proteinExistence type="predicted"/>
<dbReference type="AlphaFoldDB" id="A0AAD5S1W6"/>
<dbReference type="Proteomes" id="UP001212841">
    <property type="component" value="Unassembled WGS sequence"/>
</dbReference>
<evidence type="ECO:0000256" key="1">
    <source>
        <dbReference type="SAM" id="MobiDB-lite"/>
    </source>
</evidence>
<reference evidence="2" key="1">
    <citation type="submission" date="2020-05" db="EMBL/GenBank/DDBJ databases">
        <title>Phylogenomic resolution of chytrid fungi.</title>
        <authorList>
            <person name="Stajich J.E."/>
            <person name="Amses K."/>
            <person name="Simmons R."/>
            <person name="Seto K."/>
            <person name="Myers J."/>
            <person name="Bonds A."/>
            <person name="Quandt C.A."/>
            <person name="Barry K."/>
            <person name="Liu P."/>
            <person name="Grigoriev I."/>
            <person name="Longcore J.E."/>
            <person name="James T.Y."/>
        </authorList>
    </citation>
    <scope>NUCLEOTIDE SEQUENCE</scope>
    <source>
        <strain evidence="2">JEL0318</strain>
    </source>
</reference>
<comment type="caution">
    <text evidence="2">The sequence shown here is derived from an EMBL/GenBank/DDBJ whole genome shotgun (WGS) entry which is preliminary data.</text>
</comment>
<feature type="compositionally biased region" description="Low complexity" evidence="1">
    <location>
        <begin position="111"/>
        <end position="134"/>
    </location>
</feature>
<accession>A0AAD5S1W6</accession>
<evidence type="ECO:0000313" key="3">
    <source>
        <dbReference type="Proteomes" id="UP001212841"/>
    </source>
</evidence>
<feature type="compositionally biased region" description="Polar residues" evidence="1">
    <location>
        <begin position="182"/>
        <end position="192"/>
    </location>
</feature>
<evidence type="ECO:0000313" key="2">
    <source>
        <dbReference type="EMBL" id="KAJ3028452.1"/>
    </source>
</evidence>
<sequence length="333" mass="37180">GEERILKEPLAQGRRTWSAVLDRLKEVWGLKNWHFHYLDGNKRRIDVIDELSWQLCCHDLGRMQENARVLHAVQKGVKRERGNPGAVGPAVSQIREVVQTRATSVVLKQPAASVSPGGSSTASSSASSGATRGPRAPPQTRPGPSAPIQTKPPPELFIYIEDEDDEKDEEPLTRPVKRQARESLSQSAQQQGDAREKWQSDVDKHGYLHAWENLPLESKKKFFRARGAARTIFGNPAYLLNPYEVACPLCNRVLRMSNPSNPSFSPLFSHFTSHRTDVKHIRAREMLEKRKELLMLNRSVNAKSAPLPEGLHPAPVLGSGKCLDVRYVAEGDV</sequence>
<dbReference type="EMBL" id="JADGJD010002796">
    <property type="protein sequence ID" value="KAJ3028452.1"/>
    <property type="molecule type" value="Genomic_DNA"/>
</dbReference>
<gene>
    <name evidence="2" type="ORF">HK097_005952</name>
</gene>
<feature type="compositionally biased region" description="Pro residues" evidence="1">
    <location>
        <begin position="135"/>
        <end position="155"/>
    </location>
</feature>
<name>A0AAD5S1W6_9FUNG</name>
<feature type="non-terminal residue" evidence="2">
    <location>
        <position position="333"/>
    </location>
</feature>
<keyword evidence="3" id="KW-1185">Reference proteome</keyword>